<organism evidence="2">
    <name type="scientific">Anopheles braziliensis</name>
    <dbReference type="NCBI Taxonomy" id="58242"/>
    <lineage>
        <taxon>Eukaryota</taxon>
        <taxon>Metazoa</taxon>
        <taxon>Ecdysozoa</taxon>
        <taxon>Arthropoda</taxon>
        <taxon>Hexapoda</taxon>
        <taxon>Insecta</taxon>
        <taxon>Pterygota</taxon>
        <taxon>Neoptera</taxon>
        <taxon>Endopterygota</taxon>
        <taxon>Diptera</taxon>
        <taxon>Nematocera</taxon>
        <taxon>Culicoidea</taxon>
        <taxon>Culicidae</taxon>
        <taxon>Anophelinae</taxon>
        <taxon>Anopheles</taxon>
    </lineage>
</organism>
<proteinExistence type="predicted"/>
<keyword evidence="1" id="KW-0732">Signal</keyword>
<evidence type="ECO:0000313" key="2">
    <source>
        <dbReference type="EMBL" id="MBW32261.1"/>
    </source>
</evidence>
<name>A0A2M3ZUS2_9DIPT</name>
<dbReference type="EMBL" id="GGFM01011510">
    <property type="protein sequence ID" value="MBW32261.1"/>
    <property type="molecule type" value="Transcribed_RNA"/>
</dbReference>
<sequence length="66" mass="6956">MMISDFSGKLFRRSIKWLAMPVLLPLLTSDSGDGGVDEDDLFDSPATVPANSSPVPSSACLCCSCC</sequence>
<evidence type="ECO:0000256" key="1">
    <source>
        <dbReference type="SAM" id="SignalP"/>
    </source>
</evidence>
<feature type="signal peptide" evidence="1">
    <location>
        <begin position="1"/>
        <end position="34"/>
    </location>
</feature>
<reference evidence="2" key="1">
    <citation type="submission" date="2018-01" db="EMBL/GenBank/DDBJ databases">
        <title>An insight into the sialome of Amazonian anophelines.</title>
        <authorList>
            <person name="Ribeiro J.M."/>
            <person name="Scarpassa V."/>
            <person name="Calvo E."/>
        </authorList>
    </citation>
    <scope>NUCLEOTIDE SEQUENCE</scope>
    <source>
        <tissue evidence="2">Salivary glands</tissue>
    </source>
</reference>
<feature type="chain" id="PRO_5014630218" evidence="1">
    <location>
        <begin position="35"/>
        <end position="66"/>
    </location>
</feature>
<dbReference type="AlphaFoldDB" id="A0A2M3ZUS2"/>
<accession>A0A2M3ZUS2</accession>
<protein>
    <submittedName>
        <fullName evidence="2">Putative secreted peptide</fullName>
    </submittedName>
</protein>